<evidence type="ECO:0000256" key="3">
    <source>
        <dbReference type="SAM" id="MobiDB-lite"/>
    </source>
</evidence>
<feature type="domain" description="Amine oxidase" evidence="4">
    <location>
        <begin position="18"/>
        <end position="452"/>
    </location>
</feature>
<dbReference type="GO" id="GO:0016491">
    <property type="term" value="F:oxidoreductase activity"/>
    <property type="evidence" value="ECO:0007669"/>
    <property type="project" value="UniProtKB-KW"/>
</dbReference>
<evidence type="ECO:0000256" key="1">
    <source>
        <dbReference type="ARBA" id="ARBA00001974"/>
    </source>
</evidence>
<evidence type="ECO:0000313" key="5">
    <source>
        <dbReference type="EMBL" id="MDG3005200.1"/>
    </source>
</evidence>
<evidence type="ECO:0000313" key="6">
    <source>
        <dbReference type="Proteomes" id="UP001216907"/>
    </source>
</evidence>
<dbReference type="PANTHER" id="PTHR42923:SF47">
    <property type="entry name" value="BLR3003 PROTEIN"/>
    <property type="match status" value="1"/>
</dbReference>
<dbReference type="InterPro" id="IPR036188">
    <property type="entry name" value="FAD/NAD-bd_sf"/>
</dbReference>
<dbReference type="PANTHER" id="PTHR42923">
    <property type="entry name" value="PROTOPORPHYRINOGEN OXIDASE"/>
    <property type="match status" value="1"/>
</dbReference>
<dbReference type="InterPro" id="IPR050464">
    <property type="entry name" value="Zeta_carotene_desat/Oxidored"/>
</dbReference>
<dbReference type="Pfam" id="PF01593">
    <property type="entry name" value="Amino_oxidase"/>
    <property type="match status" value="1"/>
</dbReference>
<evidence type="ECO:0000259" key="4">
    <source>
        <dbReference type="Pfam" id="PF01593"/>
    </source>
</evidence>
<dbReference type="PRINTS" id="PR00757">
    <property type="entry name" value="AMINEOXDASEF"/>
</dbReference>
<dbReference type="EMBL" id="JARRAG010000002">
    <property type="protein sequence ID" value="MDG3005200.1"/>
    <property type="molecule type" value="Genomic_DNA"/>
</dbReference>
<protein>
    <submittedName>
        <fullName evidence="5">Hydroxysqualene dehydroxylase HpnE</fullName>
        <ecNumber evidence="5">1.17.8.1</ecNumber>
    </submittedName>
</protein>
<dbReference type="RefSeq" id="WP_277861546.1">
    <property type="nucleotide sequence ID" value="NZ_JARRAG010000002.1"/>
</dbReference>
<dbReference type="NCBIfam" id="TIGR03467">
    <property type="entry name" value="HpnE"/>
    <property type="match status" value="1"/>
</dbReference>
<reference evidence="5 6" key="1">
    <citation type="submission" date="2023-03" db="EMBL/GenBank/DDBJ databases">
        <title>Paludisphaera mucosa sp. nov. a novel planctomycete from northern fen.</title>
        <authorList>
            <person name="Ivanova A."/>
        </authorList>
    </citation>
    <scope>NUCLEOTIDE SEQUENCE [LARGE SCALE GENOMIC DNA]</scope>
    <source>
        <strain evidence="5 6">Pla2</strain>
    </source>
</reference>
<name>A0ABT6FCW8_9BACT</name>
<feature type="region of interest" description="Disordered" evidence="3">
    <location>
        <begin position="478"/>
        <end position="501"/>
    </location>
</feature>
<dbReference type="EC" id="1.17.8.1" evidence="5"/>
<dbReference type="Gene3D" id="3.50.50.60">
    <property type="entry name" value="FAD/NAD(P)-binding domain"/>
    <property type="match status" value="1"/>
</dbReference>
<gene>
    <name evidence="5" type="primary">hpnE</name>
    <name evidence="5" type="ORF">PZE19_15535</name>
</gene>
<dbReference type="Proteomes" id="UP001216907">
    <property type="component" value="Unassembled WGS sequence"/>
</dbReference>
<keyword evidence="6" id="KW-1185">Reference proteome</keyword>
<dbReference type="InterPro" id="IPR017830">
    <property type="entry name" value="SQase_HpnE"/>
</dbReference>
<evidence type="ECO:0000256" key="2">
    <source>
        <dbReference type="ARBA" id="ARBA00023002"/>
    </source>
</evidence>
<comment type="caution">
    <text evidence="5">The sequence shown here is derived from an EMBL/GenBank/DDBJ whole genome shotgun (WGS) entry which is preliminary data.</text>
</comment>
<keyword evidence="2 5" id="KW-0560">Oxidoreductase</keyword>
<organism evidence="5 6">
    <name type="scientific">Paludisphaera mucosa</name>
    <dbReference type="NCBI Taxonomy" id="3030827"/>
    <lineage>
        <taxon>Bacteria</taxon>
        <taxon>Pseudomonadati</taxon>
        <taxon>Planctomycetota</taxon>
        <taxon>Planctomycetia</taxon>
        <taxon>Isosphaerales</taxon>
        <taxon>Isosphaeraceae</taxon>
        <taxon>Paludisphaera</taxon>
    </lineage>
</organism>
<dbReference type="SUPFAM" id="SSF51905">
    <property type="entry name" value="FAD/NAD(P)-binding domain"/>
    <property type="match status" value="1"/>
</dbReference>
<dbReference type="InterPro" id="IPR001613">
    <property type="entry name" value="Flavin_amine_oxidase"/>
</dbReference>
<dbReference type="InterPro" id="IPR002937">
    <property type="entry name" value="Amino_oxidase"/>
</dbReference>
<comment type="cofactor">
    <cofactor evidence="1">
        <name>FAD</name>
        <dbReference type="ChEBI" id="CHEBI:57692"/>
    </cofactor>
</comment>
<sequence length="501" mass="54522">MMRNPPPPPHLVIVGGGLAGLATAATLVDRGLRITLLESRPRLGGRASSFTDPVTGELVDNCQHVSMVCCTNLDDFCRRVGIAGLFRREPTITFLGPDGRTSTLRAGFGPAPFHLGGSFLRAKYLGWGDKMRVAYGLARLALDRDAGGGDRRDESFADWLWRHGQNVRTIHLFWATVLVSALNERLDQMDVGLARQVFVDGFLMNREGFQMEVPSAPLGELYGARLETWLRDRGVDVRLTTGVRSIDADEDGSTVRGVTLRNGETIDADMVVAAVPFDRVGGLLDPAIRGRVPAIEGLGRLESSPITGVHLWFDRPVCPLDHAVAPGRFLQWVFNHTALQGRSPKGGGQYLQVVISASYDLAWMSKEMIRDAVLADLAEMWPAAEDANLVRWWVVTEHGATFAPRPGVAALRPPQRTPVDGLFLAGDWTDTGWPATMEGAVRSGYLAAQGILEDLDRPARLLRPDLTPDRLAGRLLTPQADSGGLRFAPDFEEVSPEPAGG</sequence>
<accession>A0ABT6FCW8</accession>
<proteinExistence type="predicted"/>